<protein>
    <submittedName>
        <fullName evidence="2">Uu.00g140050.m01.CDS01</fullName>
    </submittedName>
</protein>
<reference evidence="2" key="1">
    <citation type="submission" date="2023-10" db="EMBL/GenBank/DDBJ databases">
        <authorList>
            <person name="Hackl T."/>
        </authorList>
    </citation>
    <scope>NUCLEOTIDE SEQUENCE</scope>
</reference>
<organism evidence="2 3">
    <name type="scientific">Anthostomella pinea</name>
    <dbReference type="NCBI Taxonomy" id="933095"/>
    <lineage>
        <taxon>Eukaryota</taxon>
        <taxon>Fungi</taxon>
        <taxon>Dikarya</taxon>
        <taxon>Ascomycota</taxon>
        <taxon>Pezizomycotina</taxon>
        <taxon>Sordariomycetes</taxon>
        <taxon>Xylariomycetidae</taxon>
        <taxon>Xylariales</taxon>
        <taxon>Xylariaceae</taxon>
        <taxon>Anthostomella</taxon>
    </lineage>
</organism>
<dbReference type="EMBL" id="CAUWAG010000012">
    <property type="protein sequence ID" value="CAJ2508979.1"/>
    <property type="molecule type" value="Genomic_DNA"/>
</dbReference>
<comment type="caution">
    <text evidence="2">The sequence shown here is derived from an EMBL/GenBank/DDBJ whole genome shotgun (WGS) entry which is preliminary data.</text>
</comment>
<feature type="region of interest" description="Disordered" evidence="1">
    <location>
        <begin position="1"/>
        <end position="110"/>
    </location>
</feature>
<gene>
    <name evidence="2" type="ORF">KHLLAP_LOCUS9447</name>
</gene>
<accession>A0AAI8VQN5</accession>
<evidence type="ECO:0000313" key="2">
    <source>
        <dbReference type="EMBL" id="CAJ2508979.1"/>
    </source>
</evidence>
<dbReference type="Proteomes" id="UP001295740">
    <property type="component" value="Unassembled WGS sequence"/>
</dbReference>
<evidence type="ECO:0000313" key="3">
    <source>
        <dbReference type="Proteomes" id="UP001295740"/>
    </source>
</evidence>
<sequence length="315" mass="34426">MRPHTPALNVVPAAAGPSSPPETPETPTTTPPAFNRRLDSSGRPLTYAKALSGNGQRANIRPIGGTHFSYSRGPRPEEISPRSSHSSDEETESSASPPPSPPSAIPELRKRIGAQFAAAAAAAPATATIRVEHATFAIEELSDCSLDSDDAGHLNVLRPYGFEYPDSDRSRSRSRPPPEVDAAVMTGIENFNPFEHSDEESVGEEFEKSLRDARKQRRVRRMQSGSIGKRTVSERGSDSDKEDLLPYCEGSEAGSTRRMRRKVGDRSSIQLSGPLPEPIEELKEPVSDEDEVILDDAELFARELPYYTLMEVDSE</sequence>
<keyword evidence="3" id="KW-1185">Reference proteome</keyword>
<evidence type="ECO:0000256" key="1">
    <source>
        <dbReference type="SAM" id="MobiDB-lite"/>
    </source>
</evidence>
<feature type="region of interest" description="Disordered" evidence="1">
    <location>
        <begin position="159"/>
        <end position="180"/>
    </location>
</feature>
<feature type="compositionally biased region" description="Basic and acidic residues" evidence="1">
    <location>
        <begin position="74"/>
        <end position="88"/>
    </location>
</feature>
<proteinExistence type="predicted"/>
<feature type="region of interest" description="Disordered" evidence="1">
    <location>
        <begin position="192"/>
        <end position="288"/>
    </location>
</feature>
<feature type="compositionally biased region" description="Basic and acidic residues" evidence="1">
    <location>
        <begin position="231"/>
        <end position="244"/>
    </location>
</feature>
<name>A0AAI8VQN5_9PEZI</name>
<dbReference type="AlphaFoldDB" id="A0AAI8VQN5"/>